<reference evidence="4 6" key="2">
    <citation type="submission" date="2013-03" db="EMBL/GenBank/DDBJ databases">
        <title>The Genome Sequence of Enterococcus haemoperoxidus BAA-382 (PacBio/Illumina hybrid assembly).</title>
        <authorList>
            <consortium name="The Broad Institute Genomics Platform"/>
            <consortium name="The Broad Institute Genome Sequencing Center for Infectious Disease"/>
            <person name="Earl A."/>
            <person name="Russ C."/>
            <person name="Gilmore M."/>
            <person name="Surin D."/>
            <person name="Walker B."/>
            <person name="Young S."/>
            <person name="Zeng Q."/>
            <person name="Gargeya S."/>
            <person name="Fitzgerald M."/>
            <person name="Haas B."/>
            <person name="Abouelleil A."/>
            <person name="Allen A.W."/>
            <person name="Alvarado L."/>
            <person name="Arachchi H.M."/>
            <person name="Berlin A.M."/>
            <person name="Chapman S.B."/>
            <person name="Gainer-Dewar J."/>
            <person name="Goldberg J."/>
            <person name="Griggs A."/>
            <person name="Gujja S."/>
            <person name="Hansen M."/>
            <person name="Howarth C."/>
            <person name="Imamovic A."/>
            <person name="Ireland A."/>
            <person name="Larimer J."/>
            <person name="McCowan C."/>
            <person name="Murphy C."/>
            <person name="Pearson M."/>
            <person name="Poon T.W."/>
            <person name="Priest M."/>
            <person name="Roberts A."/>
            <person name="Saif S."/>
            <person name="Shea T."/>
            <person name="Sisk P."/>
            <person name="Sykes S."/>
            <person name="Wortman J."/>
            <person name="Nusbaum C."/>
            <person name="Birren B."/>
        </authorList>
    </citation>
    <scope>NUCLEOTIDE SEQUENCE [LARGE SCALE GENOMIC DNA]</scope>
    <source>
        <strain evidence="4 6">ATCC BAA-382</strain>
    </source>
</reference>
<dbReference type="EMBL" id="ASVY01000002">
    <property type="protein sequence ID" value="EOT63154.1"/>
    <property type="molecule type" value="Genomic_DNA"/>
</dbReference>
<comment type="caution">
    <text evidence="3">The sequence shown here is derived from an EMBL/GenBank/DDBJ whole genome shotgun (WGS) entry which is preliminary data.</text>
</comment>
<name>R2QU93_9ENTE</name>
<evidence type="ECO:0000313" key="6">
    <source>
        <dbReference type="Proteomes" id="UP000014197"/>
    </source>
</evidence>
<evidence type="ECO:0000313" key="4">
    <source>
        <dbReference type="EMBL" id="EOT63154.1"/>
    </source>
</evidence>
<evidence type="ECO:0000259" key="2">
    <source>
        <dbReference type="Pfam" id="PF13731"/>
    </source>
</evidence>
<keyword evidence="6" id="KW-1185">Reference proteome</keyword>
<dbReference type="Pfam" id="PF13731">
    <property type="entry name" value="WxL"/>
    <property type="match status" value="1"/>
</dbReference>
<dbReference type="Proteomes" id="UP000014197">
    <property type="component" value="Unassembled WGS sequence"/>
</dbReference>
<dbReference type="AlphaFoldDB" id="R2QU93"/>
<feature type="compositionally biased region" description="Low complexity" evidence="1">
    <location>
        <begin position="12"/>
        <end position="25"/>
    </location>
</feature>
<organism evidence="3 5">
    <name type="scientific">Enterococcus haemoperoxidus ATCC BAA-382</name>
    <dbReference type="NCBI Taxonomy" id="1158608"/>
    <lineage>
        <taxon>Bacteria</taxon>
        <taxon>Bacillati</taxon>
        <taxon>Bacillota</taxon>
        <taxon>Bacilli</taxon>
        <taxon>Lactobacillales</taxon>
        <taxon>Enterococcaceae</taxon>
        <taxon>Enterococcus</taxon>
    </lineage>
</organism>
<feature type="domain" description="WxL" evidence="2">
    <location>
        <begin position="2"/>
        <end position="86"/>
    </location>
</feature>
<dbReference type="PATRIC" id="fig|1158608.3.peg.232"/>
<reference evidence="3 5" key="1">
    <citation type="submission" date="2013-02" db="EMBL/GenBank/DDBJ databases">
        <title>The Genome Sequence of Enterococcus haemoperoxidus BAA-382.</title>
        <authorList>
            <consortium name="The Broad Institute Genome Sequencing Platform"/>
            <consortium name="The Broad Institute Genome Sequencing Center for Infectious Disease"/>
            <person name="Earl A.M."/>
            <person name="Gilmore M.S."/>
            <person name="Lebreton F."/>
            <person name="Walker B."/>
            <person name="Young S.K."/>
            <person name="Zeng Q."/>
            <person name="Gargeya S."/>
            <person name="Fitzgerald M."/>
            <person name="Haas B."/>
            <person name="Abouelleil A."/>
            <person name="Alvarado L."/>
            <person name="Arachchi H.M."/>
            <person name="Berlin A.M."/>
            <person name="Chapman S.B."/>
            <person name="Dewar J."/>
            <person name="Goldberg J."/>
            <person name="Griggs A."/>
            <person name="Gujja S."/>
            <person name="Hansen M."/>
            <person name="Howarth C."/>
            <person name="Imamovic A."/>
            <person name="Larimer J."/>
            <person name="McCowan C."/>
            <person name="Murphy C."/>
            <person name="Neiman D."/>
            <person name="Pearson M."/>
            <person name="Priest M."/>
            <person name="Roberts A."/>
            <person name="Saif S."/>
            <person name="Shea T."/>
            <person name="Sisk P."/>
            <person name="Sykes S."/>
            <person name="Wortman J."/>
            <person name="Nusbaum C."/>
            <person name="Birren B."/>
        </authorList>
    </citation>
    <scope>NUCLEOTIDE SEQUENCE [LARGE SCALE GENOMIC DNA]</scope>
    <source>
        <strain evidence="3 5">ATCC BAA-382</strain>
    </source>
</reference>
<evidence type="ECO:0000256" key="1">
    <source>
        <dbReference type="SAM" id="MobiDB-lite"/>
    </source>
</evidence>
<proteinExistence type="predicted"/>
<gene>
    <name evidence="4" type="ORF">I583_02157</name>
    <name evidence="3" type="ORF">UAW_00254</name>
</gene>
<evidence type="ECO:0000313" key="5">
    <source>
        <dbReference type="Proteomes" id="UP000013858"/>
    </source>
</evidence>
<dbReference type="EMBL" id="AJAR01000005">
    <property type="protein sequence ID" value="EOI00080.1"/>
    <property type="molecule type" value="Genomic_DNA"/>
</dbReference>
<dbReference type="InterPro" id="IPR027994">
    <property type="entry name" value="WxL_dom"/>
</dbReference>
<evidence type="ECO:0000313" key="3">
    <source>
        <dbReference type="EMBL" id="EOI00080.1"/>
    </source>
</evidence>
<dbReference type="eggNOG" id="ENOG5033V2I">
    <property type="taxonomic scope" value="Bacteria"/>
</dbReference>
<dbReference type="STRING" id="155618.RV06_GL000672"/>
<protein>
    <recommendedName>
        <fullName evidence="2">WxL domain-containing protein</fullName>
    </recommendedName>
</protein>
<dbReference type="Proteomes" id="UP000013858">
    <property type="component" value="Unassembled WGS sequence"/>
</dbReference>
<accession>R2QU93</accession>
<feature type="region of interest" description="Disordered" evidence="1">
    <location>
        <begin position="1"/>
        <end position="44"/>
    </location>
</feature>
<feature type="compositionally biased region" description="Polar residues" evidence="1">
    <location>
        <begin position="1"/>
        <end position="11"/>
    </location>
</feature>
<sequence length="87" mass="9409">MTPNADISFSQDTTITPPINPTDTTSPVTPNPNDPHQPGTVGPLSLDYVSNFHFGTKVIQTTDATYYAQLDQVENSLSTLINVPNYA</sequence>